<sequence length="413" mass="46116">MSAMTRQAPRRFDLRGWSAEDLANPYPIYRHYRETDPVHLGPANASGTNTWFAFRYDDVTSVLSNRCFGRGDTQFSSVVPTECAALRRIVSNWLVFLDPPRHTRLRSLLTREFSPQVVTTLRPRVAAIARELVTAMASSPTVDLVADFAAPLPILVICELLGVPRQDRIWLRKQAMSLQQASSGRSGNYAEAETAACELSDYFRREVQRRRREPREDLIALLVRAKDRGGSLTDDELIATCVHLLTAGHETTTNLISKSVLALLRTPEVLGELRANPELMPVAVDELIRYDPPVQMVTRWAQRDQVLRGRSIHRGEKLVLVLGSANRDPLLCPDPDVVRLDRRPNRHCGFGIGIHHCLGSALARAETEIGLNELFRQLPGLHLTDEPVQFAPDVVFHGPERLTLTTCAGGSDA</sequence>
<dbReference type="PATRIC" id="fig|1449976.3.peg.5850"/>
<dbReference type="Pfam" id="PF00067">
    <property type="entry name" value="p450"/>
    <property type="match status" value="1"/>
</dbReference>
<dbReference type="CDD" id="cd20625">
    <property type="entry name" value="CYP164-like"/>
    <property type="match status" value="1"/>
</dbReference>
<dbReference type="GO" id="GO:0016705">
    <property type="term" value="F:oxidoreductase activity, acting on paired donors, with incorporation or reduction of molecular oxygen"/>
    <property type="evidence" value="ECO:0007669"/>
    <property type="project" value="InterPro"/>
</dbReference>
<dbReference type="InterPro" id="IPR001128">
    <property type="entry name" value="Cyt_P450"/>
</dbReference>
<keyword evidence="2 7" id="KW-0349">Heme</keyword>
<dbReference type="PANTHER" id="PTHR46696:SF1">
    <property type="entry name" value="CYTOCHROME P450 YJIB-RELATED"/>
    <property type="match status" value="1"/>
</dbReference>
<gene>
    <name evidence="8" type="ORF">KALB_5825</name>
</gene>
<keyword evidence="4 7" id="KW-0560">Oxidoreductase</keyword>
<evidence type="ECO:0000256" key="1">
    <source>
        <dbReference type="ARBA" id="ARBA00010617"/>
    </source>
</evidence>
<evidence type="ECO:0000256" key="5">
    <source>
        <dbReference type="ARBA" id="ARBA00023004"/>
    </source>
</evidence>
<dbReference type="InterPro" id="IPR002397">
    <property type="entry name" value="Cyt_P450_B"/>
</dbReference>
<dbReference type="GO" id="GO:0004497">
    <property type="term" value="F:monooxygenase activity"/>
    <property type="evidence" value="ECO:0007669"/>
    <property type="project" value="UniProtKB-KW"/>
</dbReference>
<dbReference type="eggNOG" id="COG2124">
    <property type="taxonomic scope" value="Bacteria"/>
</dbReference>
<proteinExistence type="inferred from homology"/>
<dbReference type="KEGG" id="kal:KALB_5825"/>
<evidence type="ECO:0000256" key="2">
    <source>
        <dbReference type="ARBA" id="ARBA00022617"/>
    </source>
</evidence>
<accession>W5WF37</accession>
<evidence type="ECO:0000256" key="7">
    <source>
        <dbReference type="RuleBase" id="RU000461"/>
    </source>
</evidence>
<dbReference type="PANTHER" id="PTHR46696">
    <property type="entry name" value="P450, PUTATIVE (EUROFUNG)-RELATED"/>
    <property type="match status" value="1"/>
</dbReference>
<evidence type="ECO:0000256" key="3">
    <source>
        <dbReference type="ARBA" id="ARBA00022723"/>
    </source>
</evidence>
<dbReference type="InterPro" id="IPR036396">
    <property type="entry name" value="Cyt_P450_sf"/>
</dbReference>
<dbReference type="FunFam" id="1.10.630.10:FF:000018">
    <property type="entry name" value="Cytochrome P450 monooxygenase"/>
    <property type="match status" value="1"/>
</dbReference>
<dbReference type="EMBL" id="CP007155">
    <property type="protein sequence ID" value="AHH99186.1"/>
    <property type="molecule type" value="Genomic_DNA"/>
</dbReference>
<dbReference type="GO" id="GO:0005506">
    <property type="term" value="F:iron ion binding"/>
    <property type="evidence" value="ECO:0007669"/>
    <property type="project" value="InterPro"/>
</dbReference>
<dbReference type="PROSITE" id="PS00086">
    <property type="entry name" value="CYTOCHROME_P450"/>
    <property type="match status" value="1"/>
</dbReference>
<keyword evidence="9" id="KW-1185">Reference proteome</keyword>
<dbReference type="PRINTS" id="PR00359">
    <property type="entry name" value="BP450"/>
</dbReference>
<dbReference type="AlphaFoldDB" id="W5WF37"/>
<dbReference type="Gene3D" id="1.10.630.10">
    <property type="entry name" value="Cytochrome P450"/>
    <property type="match status" value="1"/>
</dbReference>
<dbReference type="HOGENOM" id="CLU_033716_0_2_11"/>
<evidence type="ECO:0000313" key="9">
    <source>
        <dbReference type="Proteomes" id="UP000019225"/>
    </source>
</evidence>
<protein>
    <recommendedName>
        <fullName evidence="10">Cytochrome P450</fullName>
    </recommendedName>
</protein>
<evidence type="ECO:0000256" key="6">
    <source>
        <dbReference type="ARBA" id="ARBA00023033"/>
    </source>
</evidence>
<keyword evidence="3 7" id="KW-0479">Metal-binding</keyword>
<dbReference type="GO" id="GO:0020037">
    <property type="term" value="F:heme binding"/>
    <property type="evidence" value="ECO:0007669"/>
    <property type="project" value="InterPro"/>
</dbReference>
<dbReference type="InterPro" id="IPR017972">
    <property type="entry name" value="Cyt_P450_CS"/>
</dbReference>
<evidence type="ECO:0000313" key="8">
    <source>
        <dbReference type="EMBL" id="AHH99186.1"/>
    </source>
</evidence>
<comment type="similarity">
    <text evidence="1 7">Belongs to the cytochrome P450 family.</text>
</comment>
<keyword evidence="5 7" id="KW-0408">Iron</keyword>
<dbReference type="SUPFAM" id="SSF48264">
    <property type="entry name" value="Cytochrome P450"/>
    <property type="match status" value="1"/>
</dbReference>
<name>W5WF37_9PSEU</name>
<keyword evidence="6 7" id="KW-0503">Monooxygenase</keyword>
<evidence type="ECO:0008006" key="10">
    <source>
        <dbReference type="Google" id="ProtNLM"/>
    </source>
</evidence>
<dbReference type="Proteomes" id="UP000019225">
    <property type="component" value="Chromosome"/>
</dbReference>
<organism evidence="8 9">
    <name type="scientific">Kutzneria albida DSM 43870</name>
    <dbReference type="NCBI Taxonomy" id="1449976"/>
    <lineage>
        <taxon>Bacteria</taxon>
        <taxon>Bacillati</taxon>
        <taxon>Actinomycetota</taxon>
        <taxon>Actinomycetes</taxon>
        <taxon>Pseudonocardiales</taxon>
        <taxon>Pseudonocardiaceae</taxon>
        <taxon>Kutzneria</taxon>
    </lineage>
</organism>
<dbReference type="STRING" id="1449976.KALB_5825"/>
<evidence type="ECO:0000256" key="4">
    <source>
        <dbReference type="ARBA" id="ARBA00023002"/>
    </source>
</evidence>
<dbReference type="PRINTS" id="PR00385">
    <property type="entry name" value="P450"/>
</dbReference>
<reference evidence="8 9" key="1">
    <citation type="journal article" date="2014" name="BMC Genomics">
        <title>Complete genome sequence of producer of the glycopeptide antibiotic Aculeximycin Kutzneria albida DSM 43870T, a representative of minor genus of Pseudonocardiaceae.</title>
        <authorList>
            <person name="Rebets Y."/>
            <person name="Tokovenko B."/>
            <person name="Lushchyk I."/>
            <person name="Ruckert C."/>
            <person name="Zaburannyi N."/>
            <person name="Bechthold A."/>
            <person name="Kalinowski J."/>
            <person name="Luzhetskyy A."/>
        </authorList>
    </citation>
    <scope>NUCLEOTIDE SEQUENCE [LARGE SCALE GENOMIC DNA]</scope>
    <source>
        <strain evidence="8">DSM 43870</strain>
    </source>
</reference>